<protein>
    <submittedName>
        <fullName evidence="2">Uncharacterized protein</fullName>
    </submittedName>
</protein>
<evidence type="ECO:0000313" key="3">
    <source>
        <dbReference type="Proteomes" id="UP000031553"/>
    </source>
</evidence>
<accession>A0A0N1FEE5</accession>
<reference evidence="2 3" key="1">
    <citation type="submission" date="2015-07" db="EMBL/GenBank/DDBJ databases">
        <title>Draft Genome Sequence of Komagataeibacter intermedius Strain AF2, Isolated from Kombucha Tea.</title>
        <authorList>
            <person name="Santos R.A."/>
            <person name="Berretta A.A."/>
            <person name="Barud H.S."/>
            <person name="Ribeiro S.J."/>
            <person name="Gonzalez-Garcia L.N."/>
            <person name="Zucchi T.D."/>
            <person name="Goldman G.H."/>
            <person name="Riano-Pachon D.M."/>
        </authorList>
    </citation>
    <scope>NUCLEOTIDE SEQUENCE [LARGE SCALE GENOMIC DNA]</scope>
    <source>
        <strain evidence="2 3">AF2</strain>
    </source>
</reference>
<dbReference type="EMBL" id="JUFX02000013">
    <property type="protein sequence ID" value="KPH88657.1"/>
    <property type="molecule type" value="Genomic_DNA"/>
</dbReference>
<feature type="region of interest" description="Disordered" evidence="1">
    <location>
        <begin position="60"/>
        <end position="94"/>
    </location>
</feature>
<organism evidence="2 3">
    <name type="scientific">Komagataeibacter intermedius AF2</name>
    <dbReference type="NCBI Taxonomy" id="1458464"/>
    <lineage>
        <taxon>Bacteria</taxon>
        <taxon>Pseudomonadati</taxon>
        <taxon>Pseudomonadota</taxon>
        <taxon>Alphaproteobacteria</taxon>
        <taxon>Acetobacterales</taxon>
        <taxon>Acetobacteraceae</taxon>
        <taxon>Komagataeibacter</taxon>
    </lineage>
</organism>
<dbReference type="Proteomes" id="UP000031553">
    <property type="component" value="Unassembled WGS sequence"/>
</dbReference>
<dbReference type="AlphaFoldDB" id="A0A0N1FEE5"/>
<name>A0A0N1FEE5_9PROT</name>
<proteinExistence type="predicted"/>
<comment type="caution">
    <text evidence="2">The sequence shown here is derived from an EMBL/GenBank/DDBJ whole genome shotgun (WGS) entry which is preliminary data.</text>
</comment>
<evidence type="ECO:0000313" key="2">
    <source>
        <dbReference type="EMBL" id="KPH88657.1"/>
    </source>
</evidence>
<gene>
    <name evidence="2" type="ORF">GLUCOINTEAF2_0201419</name>
</gene>
<sequence>MAECRLVALPRMDSGNISAPSSQPTTWMPPALNTMNSSMKAMISQLPMLPGCGCSRNMMPRPIRLSTLPGPMTSTSLRRPMRSTMFDPSTVMTR</sequence>
<evidence type="ECO:0000256" key="1">
    <source>
        <dbReference type="SAM" id="MobiDB-lite"/>
    </source>
</evidence>